<dbReference type="InterPro" id="IPR010982">
    <property type="entry name" value="Lambda_DNA-bd_dom_sf"/>
</dbReference>
<dbReference type="SMART" id="SM00530">
    <property type="entry name" value="HTH_XRE"/>
    <property type="match status" value="1"/>
</dbReference>
<feature type="domain" description="HTH cro/C1-type" evidence="1">
    <location>
        <begin position="15"/>
        <end position="70"/>
    </location>
</feature>
<protein>
    <submittedName>
        <fullName evidence="2">Helix-turn-helix domain-containing protein</fullName>
    </submittedName>
</protein>
<dbReference type="Pfam" id="PF13560">
    <property type="entry name" value="HTH_31"/>
    <property type="match status" value="1"/>
</dbReference>
<sequence length="294" mass="33110">MAGSTLARRSLGRRLRQLREAAQMSQSAAGRAVELSPQSIGRLEDGQATRTSSLHINALCDAYRVSDAERKVLLALGAEVREAHKSGGRWWRAYADEIPMDFNHYISLEDSASNITFWSTLLIPGLFQTSDYRRALAWTEHPTKTHDEVERLVQLASRRQRRLRDPRVTIVVLIFEAALRCQVGSVAVMEEQLLRLAALSEYPNITIQVVPYKASNHLGSLVGKFVLLDFPPLPATKLQEPSVVYVEGFAGSLYLERESEVEQYRQAGEQIRRVALNPIQSRELILEIARECAQ</sequence>
<reference evidence="2 3" key="1">
    <citation type="submission" date="2021-06" db="EMBL/GenBank/DDBJ databases">
        <title>Actinomycetes sequencing.</title>
        <authorList>
            <person name="Shan Q."/>
        </authorList>
    </citation>
    <scope>NUCLEOTIDE SEQUENCE [LARGE SCALE GENOMIC DNA]</scope>
    <source>
        <strain evidence="2 3">NEAU-G5</strain>
    </source>
</reference>
<proteinExistence type="predicted"/>
<comment type="caution">
    <text evidence="2">The sequence shown here is derived from an EMBL/GenBank/DDBJ whole genome shotgun (WGS) entry which is preliminary data.</text>
</comment>
<dbReference type="EMBL" id="JAHKNI010000001">
    <property type="protein sequence ID" value="MBU3060946.1"/>
    <property type="molecule type" value="Genomic_DNA"/>
</dbReference>
<evidence type="ECO:0000313" key="2">
    <source>
        <dbReference type="EMBL" id="MBU3060946.1"/>
    </source>
</evidence>
<dbReference type="RefSeq" id="WP_215915720.1">
    <property type="nucleotide sequence ID" value="NZ_JAHKNI010000001.1"/>
</dbReference>
<dbReference type="InterPro" id="IPR001387">
    <property type="entry name" value="Cro/C1-type_HTH"/>
</dbReference>
<evidence type="ECO:0000313" key="3">
    <source>
        <dbReference type="Proteomes" id="UP000733379"/>
    </source>
</evidence>
<keyword evidence="3" id="KW-1185">Reference proteome</keyword>
<dbReference type="Proteomes" id="UP000733379">
    <property type="component" value="Unassembled WGS sequence"/>
</dbReference>
<accession>A0ABS6ATT0</accession>
<dbReference type="PROSITE" id="PS50943">
    <property type="entry name" value="HTH_CROC1"/>
    <property type="match status" value="1"/>
</dbReference>
<dbReference type="Gene3D" id="1.10.260.40">
    <property type="entry name" value="lambda repressor-like DNA-binding domains"/>
    <property type="match status" value="1"/>
</dbReference>
<evidence type="ECO:0000259" key="1">
    <source>
        <dbReference type="PROSITE" id="PS50943"/>
    </source>
</evidence>
<name>A0ABS6ATT0_9NOCA</name>
<dbReference type="Pfam" id="PF19054">
    <property type="entry name" value="DUF5753"/>
    <property type="match status" value="1"/>
</dbReference>
<dbReference type="InterPro" id="IPR043917">
    <property type="entry name" value="DUF5753"/>
</dbReference>
<dbReference type="SUPFAM" id="SSF47413">
    <property type="entry name" value="lambda repressor-like DNA-binding domains"/>
    <property type="match status" value="1"/>
</dbReference>
<organism evidence="2 3">
    <name type="scientific">Nocardia albiluteola</name>
    <dbReference type="NCBI Taxonomy" id="2842303"/>
    <lineage>
        <taxon>Bacteria</taxon>
        <taxon>Bacillati</taxon>
        <taxon>Actinomycetota</taxon>
        <taxon>Actinomycetes</taxon>
        <taxon>Mycobacteriales</taxon>
        <taxon>Nocardiaceae</taxon>
        <taxon>Nocardia</taxon>
    </lineage>
</organism>
<dbReference type="CDD" id="cd00093">
    <property type="entry name" value="HTH_XRE"/>
    <property type="match status" value="1"/>
</dbReference>
<gene>
    <name evidence="2" type="ORF">KO481_05335</name>
</gene>